<feature type="non-terminal residue" evidence="3">
    <location>
        <position position="185"/>
    </location>
</feature>
<feature type="transmembrane region" description="Helical" evidence="2">
    <location>
        <begin position="78"/>
        <end position="100"/>
    </location>
</feature>
<dbReference type="AlphaFoldDB" id="A0A9W8APM0"/>
<keyword evidence="2" id="KW-0812">Transmembrane</keyword>
<feature type="transmembrane region" description="Helical" evidence="2">
    <location>
        <begin position="120"/>
        <end position="141"/>
    </location>
</feature>
<keyword evidence="4" id="KW-1185">Reference proteome</keyword>
<feature type="compositionally biased region" description="Basic and acidic residues" evidence="1">
    <location>
        <begin position="1"/>
        <end position="13"/>
    </location>
</feature>
<name>A0A9W8APM0_9FUNG</name>
<dbReference type="OrthoDB" id="196547at2759"/>
<comment type="caution">
    <text evidence="3">The sequence shown here is derived from an EMBL/GenBank/DDBJ whole genome shotgun (WGS) entry which is preliminary data.</text>
</comment>
<gene>
    <name evidence="3" type="ORF">IWQ62_006159</name>
</gene>
<accession>A0A9W8APM0</accession>
<keyword evidence="2" id="KW-0472">Membrane</keyword>
<reference evidence="3" key="1">
    <citation type="submission" date="2022-07" db="EMBL/GenBank/DDBJ databases">
        <title>Phylogenomic reconstructions and comparative analyses of Kickxellomycotina fungi.</title>
        <authorList>
            <person name="Reynolds N.K."/>
            <person name="Stajich J.E."/>
            <person name="Barry K."/>
            <person name="Grigoriev I.V."/>
            <person name="Crous P."/>
            <person name="Smith M.E."/>
        </authorList>
    </citation>
    <scope>NUCLEOTIDE SEQUENCE</scope>
    <source>
        <strain evidence="3">RSA 1196</strain>
    </source>
</reference>
<evidence type="ECO:0000313" key="4">
    <source>
        <dbReference type="Proteomes" id="UP001150925"/>
    </source>
</evidence>
<protein>
    <submittedName>
        <fullName evidence="3">Uncharacterized protein</fullName>
    </submittedName>
</protein>
<dbReference type="EMBL" id="JANBPY010003100">
    <property type="protein sequence ID" value="KAJ1952730.1"/>
    <property type="molecule type" value="Genomic_DNA"/>
</dbReference>
<feature type="region of interest" description="Disordered" evidence="1">
    <location>
        <begin position="1"/>
        <end position="26"/>
    </location>
</feature>
<feature type="transmembrane region" description="Helical" evidence="2">
    <location>
        <begin position="153"/>
        <end position="173"/>
    </location>
</feature>
<evidence type="ECO:0000256" key="1">
    <source>
        <dbReference type="SAM" id="MobiDB-lite"/>
    </source>
</evidence>
<dbReference type="Proteomes" id="UP001150925">
    <property type="component" value="Unassembled WGS sequence"/>
</dbReference>
<evidence type="ECO:0000313" key="3">
    <source>
        <dbReference type="EMBL" id="KAJ1952730.1"/>
    </source>
</evidence>
<evidence type="ECO:0000256" key="2">
    <source>
        <dbReference type="SAM" id="Phobius"/>
    </source>
</evidence>
<proteinExistence type="predicted"/>
<sequence>MVQDSKNKLEELSRPTPEIQGLLDESPKAGAGMSISLKPLSSTQRHTSSHDEHMQCKKGLFTRFLLRNKHFFRSEQRLMMLVAVVALIVFAYVLVMQFTFSKFSIHPLELTCSFGAEYTLLIVGVAVIAVIINPLILYKLWNAVDGYGIRQELIVSSIALTLFLITLIVWALIPGQHNYYFASMN</sequence>
<organism evidence="3 4">
    <name type="scientific">Dispira parvispora</name>
    <dbReference type="NCBI Taxonomy" id="1520584"/>
    <lineage>
        <taxon>Eukaryota</taxon>
        <taxon>Fungi</taxon>
        <taxon>Fungi incertae sedis</taxon>
        <taxon>Zoopagomycota</taxon>
        <taxon>Kickxellomycotina</taxon>
        <taxon>Dimargaritomycetes</taxon>
        <taxon>Dimargaritales</taxon>
        <taxon>Dimargaritaceae</taxon>
        <taxon>Dispira</taxon>
    </lineage>
</organism>
<keyword evidence="2" id="KW-1133">Transmembrane helix</keyword>